<sequence>MLRCGERCDNAFLLFLPFFHQCYLCFFLSPAFAPASARVIFVRHHTYVSFCVCILLCEGSYSTSHFVIVEGTNGQERYSRLFSFRLSHLLSTHLSFFFPFPLGLSLLLLLLIILLSFYFR</sequence>
<evidence type="ECO:0000256" key="1">
    <source>
        <dbReference type="SAM" id="Phobius"/>
    </source>
</evidence>
<reference evidence="2" key="1">
    <citation type="journal article" date="2012" name="Proc. Natl. Acad. Sci. U.S.A.">
        <title>Antigenic diversity is generated by distinct evolutionary mechanisms in African trypanosome species.</title>
        <authorList>
            <person name="Jackson A.P."/>
            <person name="Berry A."/>
            <person name="Aslett M."/>
            <person name="Allison H.C."/>
            <person name="Burton P."/>
            <person name="Vavrova-Anderson J."/>
            <person name="Brown R."/>
            <person name="Browne H."/>
            <person name="Corton N."/>
            <person name="Hauser H."/>
            <person name="Gamble J."/>
            <person name="Gilderthorp R."/>
            <person name="Marcello L."/>
            <person name="McQuillan J."/>
            <person name="Otto T.D."/>
            <person name="Quail M.A."/>
            <person name="Sanders M.J."/>
            <person name="van Tonder A."/>
            <person name="Ginger M.L."/>
            <person name="Field M.C."/>
            <person name="Barry J.D."/>
            <person name="Hertz-Fowler C."/>
            <person name="Berriman M."/>
        </authorList>
    </citation>
    <scope>NUCLEOTIDE SEQUENCE</scope>
    <source>
        <strain evidence="2">IL3000</strain>
    </source>
</reference>
<name>G0UP16_TRYCI</name>
<dbReference type="EMBL" id="HE575319">
    <property type="protein sequence ID" value="CCC91127.1"/>
    <property type="molecule type" value="Genomic_DNA"/>
</dbReference>
<keyword evidence="1" id="KW-0812">Transmembrane</keyword>
<feature type="transmembrane region" description="Helical" evidence="1">
    <location>
        <begin position="96"/>
        <end position="119"/>
    </location>
</feature>
<protein>
    <submittedName>
        <fullName evidence="2">Uncharacterized protein</fullName>
    </submittedName>
</protein>
<accession>G0UP16</accession>
<dbReference type="AlphaFoldDB" id="G0UP16"/>
<keyword evidence="1" id="KW-1133">Transmembrane helix</keyword>
<keyword evidence="1" id="KW-0472">Membrane</keyword>
<gene>
    <name evidence="2" type="ORF">TCIL3000_6_3810</name>
</gene>
<feature type="transmembrane region" description="Helical" evidence="1">
    <location>
        <begin position="12"/>
        <end position="33"/>
    </location>
</feature>
<organism evidence="2">
    <name type="scientific">Trypanosoma congolense (strain IL3000)</name>
    <dbReference type="NCBI Taxonomy" id="1068625"/>
    <lineage>
        <taxon>Eukaryota</taxon>
        <taxon>Discoba</taxon>
        <taxon>Euglenozoa</taxon>
        <taxon>Kinetoplastea</taxon>
        <taxon>Metakinetoplastina</taxon>
        <taxon>Trypanosomatida</taxon>
        <taxon>Trypanosomatidae</taxon>
        <taxon>Trypanosoma</taxon>
        <taxon>Nannomonas</taxon>
    </lineage>
</organism>
<evidence type="ECO:0000313" key="2">
    <source>
        <dbReference type="EMBL" id="CCC91127.1"/>
    </source>
</evidence>
<proteinExistence type="predicted"/>